<keyword evidence="3" id="KW-1133">Transmembrane helix</keyword>
<reference evidence="5 6" key="1">
    <citation type="submission" date="2018-11" db="EMBL/GenBank/DDBJ databases">
        <title>Genome sequence of Saitozyma podzolica DSM 27192.</title>
        <authorList>
            <person name="Aliyu H."/>
            <person name="Gorte O."/>
            <person name="Ochsenreither K."/>
        </authorList>
    </citation>
    <scope>NUCLEOTIDE SEQUENCE [LARGE SCALE GENOMIC DNA]</scope>
    <source>
        <strain evidence="5 6">DSM 27192</strain>
    </source>
</reference>
<dbReference type="SUPFAM" id="SSF161084">
    <property type="entry name" value="MAPEG domain-like"/>
    <property type="match status" value="1"/>
</dbReference>
<dbReference type="EMBL" id="RSCD01000020">
    <property type="protein sequence ID" value="RSH85465.1"/>
    <property type="molecule type" value="Genomic_DNA"/>
</dbReference>
<dbReference type="InterPro" id="IPR017850">
    <property type="entry name" value="Alkaline_phosphatase_core_sf"/>
</dbReference>
<evidence type="ECO:0000313" key="5">
    <source>
        <dbReference type="EMBL" id="RSH85465.1"/>
    </source>
</evidence>
<gene>
    <name evidence="5" type="ORF">EHS25_004861</name>
</gene>
<keyword evidence="6" id="KW-1185">Reference proteome</keyword>
<keyword evidence="2" id="KW-0812">Transmembrane</keyword>
<dbReference type="Proteomes" id="UP000279259">
    <property type="component" value="Unassembled WGS sequence"/>
</dbReference>
<sequence length="109" mass="12305">MAKLRMREAAHQNCLEIFRNFAAALFAGNTAGLSAEWMNEFSLAYVLLRCAYIFPYAKSRVTDHYVTDLPEILQDAGYHTVMSGKCTAQEPNLSSNPTTEFYSSTFYIT</sequence>
<dbReference type="Pfam" id="PF01124">
    <property type="entry name" value="MAPEG"/>
    <property type="match status" value="1"/>
</dbReference>
<dbReference type="OrthoDB" id="2122304at2759"/>
<evidence type="ECO:0000256" key="2">
    <source>
        <dbReference type="ARBA" id="ARBA00022692"/>
    </source>
</evidence>
<comment type="subcellular location">
    <subcellularLocation>
        <location evidence="1">Membrane</location>
    </subcellularLocation>
</comment>
<accession>A0A427Y3B7</accession>
<evidence type="ECO:0000256" key="3">
    <source>
        <dbReference type="ARBA" id="ARBA00022989"/>
    </source>
</evidence>
<dbReference type="Gene3D" id="1.20.120.550">
    <property type="entry name" value="Membrane associated eicosanoid/glutathione metabolism-like domain"/>
    <property type="match status" value="1"/>
</dbReference>
<evidence type="ECO:0000256" key="4">
    <source>
        <dbReference type="ARBA" id="ARBA00023136"/>
    </source>
</evidence>
<proteinExistence type="predicted"/>
<dbReference type="InterPro" id="IPR001129">
    <property type="entry name" value="Membr-assoc_MAPEG"/>
</dbReference>
<keyword evidence="4" id="KW-0472">Membrane</keyword>
<comment type="caution">
    <text evidence="5">The sequence shown here is derived from an EMBL/GenBank/DDBJ whole genome shotgun (WGS) entry which is preliminary data.</text>
</comment>
<organism evidence="5 6">
    <name type="scientific">Saitozyma podzolica</name>
    <dbReference type="NCBI Taxonomy" id="1890683"/>
    <lineage>
        <taxon>Eukaryota</taxon>
        <taxon>Fungi</taxon>
        <taxon>Dikarya</taxon>
        <taxon>Basidiomycota</taxon>
        <taxon>Agaricomycotina</taxon>
        <taxon>Tremellomycetes</taxon>
        <taxon>Tremellales</taxon>
        <taxon>Trimorphomycetaceae</taxon>
        <taxon>Saitozyma</taxon>
    </lineage>
</organism>
<dbReference type="InterPro" id="IPR023352">
    <property type="entry name" value="MAPEG-like_dom_sf"/>
</dbReference>
<dbReference type="GO" id="GO:0016020">
    <property type="term" value="C:membrane"/>
    <property type="evidence" value="ECO:0007669"/>
    <property type="project" value="UniProtKB-SubCell"/>
</dbReference>
<evidence type="ECO:0000256" key="1">
    <source>
        <dbReference type="ARBA" id="ARBA00004370"/>
    </source>
</evidence>
<evidence type="ECO:0000313" key="6">
    <source>
        <dbReference type="Proteomes" id="UP000279259"/>
    </source>
</evidence>
<name>A0A427Y3B7_9TREE</name>
<dbReference type="AlphaFoldDB" id="A0A427Y3B7"/>
<dbReference type="SUPFAM" id="SSF53649">
    <property type="entry name" value="Alkaline phosphatase-like"/>
    <property type="match status" value="1"/>
</dbReference>
<protein>
    <submittedName>
        <fullName evidence="5">Uncharacterized protein</fullName>
    </submittedName>
</protein>